<name>A0AAJ0GHD6_9PEZI</name>
<keyword evidence="3" id="KW-0378">Hydrolase</keyword>
<dbReference type="PANTHER" id="PTHR43730:SF1">
    <property type="entry name" value="BETA-MANNOSIDASE"/>
    <property type="match status" value="1"/>
</dbReference>
<dbReference type="GO" id="GO:0004567">
    <property type="term" value="F:beta-mannosidase activity"/>
    <property type="evidence" value="ECO:0007669"/>
    <property type="project" value="UniProtKB-EC"/>
</dbReference>
<feature type="domain" description="Glycoside hydrolase family 2 immunoglobulin-like beta-sandwich" evidence="6">
    <location>
        <begin position="181"/>
        <end position="285"/>
    </location>
</feature>
<evidence type="ECO:0000256" key="5">
    <source>
        <dbReference type="SAM" id="MobiDB-lite"/>
    </source>
</evidence>
<dbReference type="Gene3D" id="2.60.40.10">
    <property type="entry name" value="Immunoglobulins"/>
    <property type="match status" value="1"/>
</dbReference>
<feature type="compositionally biased region" description="Pro residues" evidence="5">
    <location>
        <begin position="465"/>
        <end position="482"/>
    </location>
</feature>
<accession>A0AAJ0GHD6</accession>
<dbReference type="SUPFAM" id="SSF51445">
    <property type="entry name" value="(Trans)glycosidases"/>
    <property type="match status" value="1"/>
</dbReference>
<dbReference type="Pfam" id="PF00703">
    <property type="entry name" value="Glyco_hydro_2"/>
    <property type="match status" value="1"/>
</dbReference>
<dbReference type="InterPro" id="IPR006102">
    <property type="entry name" value="Ig-like_GH2"/>
</dbReference>
<evidence type="ECO:0000256" key="1">
    <source>
        <dbReference type="ARBA" id="ARBA00000829"/>
    </source>
</evidence>
<proteinExistence type="predicted"/>
<dbReference type="EC" id="3.2.1.25" evidence="2"/>
<comment type="catalytic activity">
    <reaction evidence="1">
        <text>Hydrolysis of terminal, non-reducing beta-D-mannose residues in beta-D-mannosides.</text>
        <dbReference type="EC" id="3.2.1.25"/>
    </reaction>
</comment>
<dbReference type="GO" id="GO:0006516">
    <property type="term" value="P:glycoprotein catabolic process"/>
    <property type="evidence" value="ECO:0007669"/>
    <property type="project" value="TreeGrafter"/>
</dbReference>
<evidence type="ECO:0000256" key="3">
    <source>
        <dbReference type="ARBA" id="ARBA00022801"/>
    </source>
</evidence>
<dbReference type="InterPro" id="IPR054593">
    <property type="entry name" value="Beta-mannosidase-like_N2"/>
</dbReference>
<organism evidence="8 9">
    <name type="scientific">Extremus antarcticus</name>
    <dbReference type="NCBI Taxonomy" id="702011"/>
    <lineage>
        <taxon>Eukaryota</taxon>
        <taxon>Fungi</taxon>
        <taxon>Dikarya</taxon>
        <taxon>Ascomycota</taxon>
        <taxon>Pezizomycotina</taxon>
        <taxon>Dothideomycetes</taxon>
        <taxon>Dothideomycetidae</taxon>
        <taxon>Mycosphaerellales</taxon>
        <taxon>Extremaceae</taxon>
        <taxon>Extremus</taxon>
    </lineage>
</organism>
<dbReference type="InterPro" id="IPR008979">
    <property type="entry name" value="Galactose-bd-like_sf"/>
</dbReference>
<dbReference type="SUPFAM" id="SSF49303">
    <property type="entry name" value="beta-Galactosidase/glucuronidase domain"/>
    <property type="match status" value="1"/>
</dbReference>
<evidence type="ECO:0000313" key="9">
    <source>
        <dbReference type="Proteomes" id="UP001271007"/>
    </source>
</evidence>
<keyword evidence="9" id="KW-1185">Reference proteome</keyword>
<dbReference type="EMBL" id="JAWDJX010000003">
    <property type="protein sequence ID" value="KAK3057597.1"/>
    <property type="molecule type" value="Genomic_DNA"/>
</dbReference>
<dbReference type="InterPro" id="IPR013783">
    <property type="entry name" value="Ig-like_fold"/>
</dbReference>
<protein>
    <recommendedName>
        <fullName evidence="2">beta-mannosidase</fullName>
        <ecNumber evidence="2">3.2.1.25</ecNumber>
    </recommendedName>
</protein>
<evidence type="ECO:0000256" key="2">
    <source>
        <dbReference type="ARBA" id="ARBA00012754"/>
    </source>
</evidence>
<comment type="caution">
    <text evidence="8">The sequence shown here is derived from an EMBL/GenBank/DDBJ whole genome shotgun (WGS) entry which is preliminary data.</text>
</comment>
<evidence type="ECO:0000313" key="8">
    <source>
        <dbReference type="EMBL" id="KAK3057597.1"/>
    </source>
</evidence>
<sequence length="540" mass="60570">MSCPLQVFTIAETTVQELSRNSEFKQADTQEWLPVARFNELKCEWVHGKDWIYRTKLPSAPLTKHKVKHTLAFDGLDTYATVKLNGDTILESENMFIMHRIDVTDRLHMDKENLLEIYFKAALPESQRVKAAHPEHKWLGSNGDMARLAVRKAQYHYGWDRGPVLITCGPWRAVRLETYEARVEDAKVDYDFGSSYKTVTGCITATVEGSAGKCVEFSAKLGTHEVFKGTAEVGSKGKATVEFHVSAPQLWWPHGYGAQTLYDVTATVTNGKDSLHSVTKRTGFRKGELIQEPDNIGKSFYFRINGMDVFCGGSDWIPVDSFTPRITEARYRKWFQMMVDGNEVMVRVWGGEIWEEDVFYDLCDELGILVWQDFMFACGNYLTHPKMLKSIEKDSICQTKRLRYHPSLVIYAGNNEDYQSQEQNGLTYDYADKDPQSWLKTDFLARYIYEKLLPDIVSAHSPTSPTTPAPPGATANPPPTPPSATSTNGTSGTARRRNTKSSPPSAAASTASPASKPSLTLTRSSPSSPTPPNCTRKARN</sequence>
<feature type="domain" description="Beta-mannosidase-like galactose-binding" evidence="7">
    <location>
        <begin position="34"/>
        <end position="172"/>
    </location>
</feature>
<dbReference type="AlphaFoldDB" id="A0AAJ0GHD6"/>
<dbReference type="Gene3D" id="3.20.20.80">
    <property type="entry name" value="Glycosidases"/>
    <property type="match status" value="1"/>
</dbReference>
<dbReference type="SUPFAM" id="SSF49785">
    <property type="entry name" value="Galactose-binding domain-like"/>
    <property type="match status" value="1"/>
</dbReference>
<reference evidence="8" key="1">
    <citation type="submission" date="2023-04" db="EMBL/GenBank/DDBJ databases">
        <title>Black Yeasts Isolated from many extreme environments.</title>
        <authorList>
            <person name="Coleine C."/>
            <person name="Stajich J.E."/>
            <person name="Selbmann L."/>
        </authorList>
    </citation>
    <scope>NUCLEOTIDE SEQUENCE</scope>
    <source>
        <strain evidence="8">CCFEE 5312</strain>
    </source>
</reference>
<evidence type="ECO:0000256" key="4">
    <source>
        <dbReference type="ARBA" id="ARBA00023295"/>
    </source>
</evidence>
<evidence type="ECO:0000259" key="6">
    <source>
        <dbReference type="Pfam" id="PF00703"/>
    </source>
</evidence>
<evidence type="ECO:0000259" key="7">
    <source>
        <dbReference type="Pfam" id="PF22666"/>
    </source>
</evidence>
<keyword evidence="4" id="KW-0326">Glycosidase</keyword>
<dbReference type="PANTHER" id="PTHR43730">
    <property type="entry name" value="BETA-MANNOSIDASE"/>
    <property type="match status" value="1"/>
</dbReference>
<dbReference type="InterPro" id="IPR050887">
    <property type="entry name" value="Beta-mannosidase_GH2"/>
</dbReference>
<feature type="compositionally biased region" description="Low complexity" evidence="5">
    <location>
        <begin position="483"/>
        <end position="493"/>
    </location>
</feature>
<dbReference type="InterPro" id="IPR017853">
    <property type="entry name" value="GH"/>
</dbReference>
<dbReference type="Proteomes" id="UP001271007">
    <property type="component" value="Unassembled WGS sequence"/>
</dbReference>
<feature type="region of interest" description="Disordered" evidence="5">
    <location>
        <begin position="459"/>
        <end position="540"/>
    </location>
</feature>
<feature type="compositionally biased region" description="Low complexity" evidence="5">
    <location>
        <begin position="500"/>
        <end position="527"/>
    </location>
</feature>
<dbReference type="InterPro" id="IPR036156">
    <property type="entry name" value="Beta-gal/glucu_dom_sf"/>
</dbReference>
<gene>
    <name evidence="8" type="ORF">LTR09_001781</name>
</gene>
<dbReference type="Pfam" id="PF22666">
    <property type="entry name" value="Glyco_hydro_2_N2"/>
    <property type="match status" value="1"/>
</dbReference>
<dbReference type="GO" id="GO:0005975">
    <property type="term" value="P:carbohydrate metabolic process"/>
    <property type="evidence" value="ECO:0007669"/>
    <property type="project" value="InterPro"/>
</dbReference>
<dbReference type="Gene3D" id="2.60.120.260">
    <property type="entry name" value="Galactose-binding domain-like"/>
    <property type="match status" value="1"/>
</dbReference>